<dbReference type="GO" id="GO:0006351">
    <property type="term" value="P:DNA-templated transcription"/>
    <property type="evidence" value="ECO:0007669"/>
    <property type="project" value="TreeGrafter"/>
</dbReference>
<dbReference type="AlphaFoldDB" id="A0A506UD50"/>
<accession>A0A506UD50</accession>
<comment type="caution">
    <text evidence="6">The sequence shown here is derived from an EMBL/GenBank/DDBJ whole genome shotgun (WGS) entry which is preliminary data.</text>
</comment>
<dbReference type="Pfam" id="PF00126">
    <property type="entry name" value="HTH_1"/>
    <property type="match status" value="1"/>
</dbReference>
<organism evidence="6 7">
    <name type="scientific">Martelella alba</name>
    <dbReference type="NCBI Taxonomy" id="2590451"/>
    <lineage>
        <taxon>Bacteria</taxon>
        <taxon>Pseudomonadati</taxon>
        <taxon>Pseudomonadota</taxon>
        <taxon>Alphaproteobacteria</taxon>
        <taxon>Hyphomicrobiales</taxon>
        <taxon>Aurantimonadaceae</taxon>
        <taxon>Martelella</taxon>
    </lineage>
</organism>
<dbReference type="EMBL" id="VHLG01000002">
    <property type="protein sequence ID" value="TPW32373.1"/>
    <property type="molecule type" value="Genomic_DNA"/>
</dbReference>
<sequence length="301" mass="32700">MPVAPPRPKGPPLNALRAFEAAARLGGFSAAAEELSVTPAAISQHIKALEDWAGAALFERRSKGVRLTALGREVIGDFTRAFDALGGAQHRLRETAKPKRLQVVALPSVAQLYLAPRLAALKQVFPGVTISVTALERPPNLAREMFDFSLFFRSVDPAAGQVVLATDAMTPVCVPALAEKLETPDDLLAFPLISDALWNHDWQDWFCQVMKCETSIPEGPVFSLYSMALEEALSGGGILMGHRSLIDRHLDQGRLVAPFPTLTRACQPLVLECAGRFALRDRVVSAIGLLPLETKEKYAQK</sequence>
<dbReference type="InterPro" id="IPR058163">
    <property type="entry name" value="LysR-type_TF_proteobact-type"/>
</dbReference>
<dbReference type="SUPFAM" id="SSF46785">
    <property type="entry name" value="Winged helix' DNA-binding domain"/>
    <property type="match status" value="1"/>
</dbReference>
<dbReference type="Proteomes" id="UP000318801">
    <property type="component" value="Unassembled WGS sequence"/>
</dbReference>
<name>A0A506UD50_9HYPH</name>
<feature type="domain" description="HTH lysR-type" evidence="5">
    <location>
        <begin position="11"/>
        <end position="68"/>
    </location>
</feature>
<dbReference type="Pfam" id="PF03466">
    <property type="entry name" value="LysR_substrate"/>
    <property type="match status" value="1"/>
</dbReference>
<evidence type="ECO:0000256" key="1">
    <source>
        <dbReference type="ARBA" id="ARBA00009437"/>
    </source>
</evidence>
<keyword evidence="2" id="KW-0805">Transcription regulation</keyword>
<dbReference type="PROSITE" id="PS50931">
    <property type="entry name" value="HTH_LYSR"/>
    <property type="match status" value="1"/>
</dbReference>
<dbReference type="InterPro" id="IPR036390">
    <property type="entry name" value="WH_DNA-bd_sf"/>
</dbReference>
<dbReference type="Gene3D" id="3.40.190.10">
    <property type="entry name" value="Periplasmic binding protein-like II"/>
    <property type="match status" value="2"/>
</dbReference>
<dbReference type="RefSeq" id="WP_141147884.1">
    <property type="nucleotide sequence ID" value="NZ_VHLG01000002.1"/>
</dbReference>
<dbReference type="SUPFAM" id="SSF53850">
    <property type="entry name" value="Periplasmic binding protein-like II"/>
    <property type="match status" value="1"/>
</dbReference>
<dbReference type="GO" id="GO:0003700">
    <property type="term" value="F:DNA-binding transcription factor activity"/>
    <property type="evidence" value="ECO:0007669"/>
    <property type="project" value="InterPro"/>
</dbReference>
<keyword evidence="4" id="KW-0804">Transcription</keyword>
<dbReference type="OrthoDB" id="9804958at2"/>
<evidence type="ECO:0000256" key="3">
    <source>
        <dbReference type="ARBA" id="ARBA00023125"/>
    </source>
</evidence>
<proteinExistence type="inferred from homology"/>
<dbReference type="InterPro" id="IPR036388">
    <property type="entry name" value="WH-like_DNA-bd_sf"/>
</dbReference>
<evidence type="ECO:0000256" key="2">
    <source>
        <dbReference type="ARBA" id="ARBA00023015"/>
    </source>
</evidence>
<evidence type="ECO:0000313" key="7">
    <source>
        <dbReference type="Proteomes" id="UP000318801"/>
    </source>
</evidence>
<gene>
    <name evidence="6" type="ORF">FJU08_05045</name>
</gene>
<dbReference type="GO" id="GO:0043565">
    <property type="term" value="F:sequence-specific DNA binding"/>
    <property type="evidence" value="ECO:0007669"/>
    <property type="project" value="TreeGrafter"/>
</dbReference>
<dbReference type="PANTHER" id="PTHR30537">
    <property type="entry name" value="HTH-TYPE TRANSCRIPTIONAL REGULATOR"/>
    <property type="match status" value="1"/>
</dbReference>
<evidence type="ECO:0000313" key="6">
    <source>
        <dbReference type="EMBL" id="TPW32373.1"/>
    </source>
</evidence>
<keyword evidence="7" id="KW-1185">Reference proteome</keyword>
<evidence type="ECO:0000256" key="4">
    <source>
        <dbReference type="ARBA" id="ARBA00023163"/>
    </source>
</evidence>
<reference evidence="6 7" key="1">
    <citation type="submission" date="2019-06" db="EMBL/GenBank/DDBJ databases">
        <authorList>
            <person name="Li M."/>
        </authorList>
    </citation>
    <scope>NUCLEOTIDE SEQUENCE [LARGE SCALE GENOMIC DNA]</scope>
    <source>
        <strain evidence="6 7">BGMRC2036</strain>
    </source>
</reference>
<comment type="similarity">
    <text evidence="1">Belongs to the LysR transcriptional regulatory family.</text>
</comment>
<protein>
    <submittedName>
        <fullName evidence="6">LysR family transcriptional regulator</fullName>
    </submittedName>
</protein>
<dbReference type="Gene3D" id="1.10.10.10">
    <property type="entry name" value="Winged helix-like DNA-binding domain superfamily/Winged helix DNA-binding domain"/>
    <property type="match status" value="1"/>
</dbReference>
<keyword evidence="3" id="KW-0238">DNA-binding</keyword>
<evidence type="ECO:0000259" key="5">
    <source>
        <dbReference type="PROSITE" id="PS50931"/>
    </source>
</evidence>
<dbReference type="PANTHER" id="PTHR30537:SF26">
    <property type="entry name" value="GLYCINE CLEAVAGE SYSTEM TRANSCRIPTIONAL ACTIVATOR"/>
    <property type="match status" value="1"/>
</dbReference>
<dbReference type="PRINTS" id="PR00039">
    <property type="entry name" value="HTHLYSR"/>
</dbReference>
<dbReference type="InterPro" id="IPR000847">
    <property type="entry name" value="LysR_HTH_N"/>
</dbReference>
<dbReference type="InterPro" id="IPR005119">
    <property type="entry name" value="LysR_subst-bd"/>
</dbReference>